<name>A0A2A2LHF4_9BILA</name>
<sequence>MPTLLNMYFDASDVILAAFYAFYTLLGLAYCWIAFDFRIDHFVISACYGSFLLIYEFCDAIFSRLAEYTLHILIIMLITVLSILIYCYAKARQYRPGRVAMKNSAAYGMGRNRQNQRGIRNGENTQQQGKFKFAYEYPAAEPTDATRTMQIYNLLTTSGTLPGVEEVQNSLMERLRESSGRWAHLAVYSKEFDDKTIFLMFRTIEQAKRAFVSLHGMWYNGQFLYYLFF</sequence>
<reference evidence="2 3" key="1">
    <citation type="journal article" date="2017" name="Curr. Biol.">
        <title>Genome architecture and evolution of a unichromosomal asexual nematode.</title>
        <authorList>
            <person name="Fradin H."/>
            <person name="Zegar C."/>
            <person name="Gutwein M."/>
            <person name="Lucas J."/>
            <person name="Kovtun M."/>
            <person name="Corcoran D."/>
            <person name="Baugh L.R."/>
            <person name="Kiontke K."/>
            <person name="Gunsalus K."/>
            <person name="Fitch D.H."/>
            <person name="Piano F."/>
        </authorList>
    </citation>
    <scope>NUCLEOTIDE SEQUENCE [LARGE SCALE GENOMIC DNA]</scope>
    <source>
        <strain evidence="2">PF1309</strain>
    </source>
</reference>
<accession>A0A2A2LHF4</accession>
<gene>
    <name evidence="2" type="ORF">WR25_06945</name>
</gene>
<dbReference type="GO" id="GO:0003676">
    <property type="term" value="F:nucleic acid binding"/>
    <property type="evidence" value="ECO:0007669"/>
    <property type="project" value="InterPro"/>
</dbReference>
<evidence type="ECO:0000256" key="1">
    <source>
        <dbReference type="SAM" id="Phobius"/>
    </source>
</evidence>
<keyword evidence="3" id="KW-1185">Reference proteome</keyword>
<dbReference type="Proteomes" id="UP000218231">
    <property type="component" value="Unassembled WGS sequence"/>
</dbReference>
<keyword evidence="1" id="KW-0812">Transmembrane</keyword>
<keyword evidence="1" id="KW-1133">Transmembrane helix</keyword>
<comment type="caution">
    <text evidence="2">The sequence shown here is derived from an EMBL/GenBank/DDBJ whole genome shotgun (WGS) entry which is preliminary data.</text>
</comment>
<evidence type="ECO:0000313" key="2">
    <source>
        <dbReference type="EMBL" id="PAV85477.1"/>
    </source>
</evidence>
<feature type="transmembrane region" description="Helical" evidence="1">
    <location>
        <begin position="68"/>
        <end position="89"/>
    </location>
</feature>
<proteinExistence type="predicted"/>
<dbReference type="SUPFAM" id="SSF54928">
    <property type="entry name" value="RNA-binding domain, RBD"/>
    <property type="match status" value="1"/>
</dbReference>
<feature type="transmembrane region" description="Helical" evidence="1">
    <location>
        <begin position="42"/>
        <end position="62"/>
    </location>
</feature>
<protein>
    <submittedName>
        <fullName evidence="2">Uncharacterized protein</fullName>
    </submittedName>
</protein>
<dbReference type="EMBL" id="LIAE01006765">
    <property type="protein sequence ID" value="PAV85477.1"/>
    <property type="molecule type" value="Genomic_DNA"/>
</dbReference>
<feature type="transmembrane region" description="Helical" evidence="1">
    <location>
        <begin position="14"/>
        <end position="35"/>
    </location>
</feature>
<dbReference type="InterPro" id="IPR035979">
    <property type="entry name" value="RBD_domain_sf"/>
</dbReference>
<dbReference type="AlphaFoldDB" id="A0A2A2LHF4"/>
<organism evidence="2 3">
    <name type="scientific">Diploscapter pachys</name>
    <dbReference type="NCBI Taxonomy" id="2018661"/>
    <lineage>
        <taxon>Eukaryota</taxon>
        <taxon>Metazoa</taxon>
        <taxon>Ecdysozoa</taxon>
        <taxon>Nematoda</taxon>
        <taxon>Chromadorea</taxon>
        <taxon>Rhabditida</taxon>
        <taxon>Rhabditina</taxon>
        <taxon>Rhabditomorpha</taxon>
        <taxon>Rhabditoidea</taxon>
        <taxon>Rhabditidae</taxon>
        <taxon>Diploscapter</taxon>
    </lineage>
</organism>
<keyword evidence="1" id="KW-0472">Membrane</keyword>
<evidence type="ECO:0000313" key="3">
    <source>
        <dbReference type="Proteomes" id="UP000218231"/>
    </source>
</evidence>